<accession>A0A6B0RZ38</accession>
<name>A0A6B0RZ38_9CETA</name>
<sequence>MSPEAQTQAQGQDLHQEASADLCRMSRSYGSNLFKVIPDNSTQVMVIGAASVLDTVLRRPKQRQKNLDEEFVGGESRTS</sequence>
<reference evidence="1" key="1">
    <citation type="submission" date="2019-10" db="EMBL/GenBank/DDBJ databases">
        <title>The sequence and de novo assembly of the wild yak genome.</title>
        <authorList>
            <person name="Liu Y."/>
        </authorList>
    </citation>
    <scope>NUCLEOTIDE SEQUENCE [LARGE SCALE GENOMIC DNA]</scope>
    <source>
        <strain evidence="1">WY2019</strain>
    </source>
</reference>
<evidence type="ECO:0000313" key="1">
    <source>
        <dbReference type="EMBL" id="MXQ95330.1"/>
    </source>
</evidence>
<organism evidence="1 2">
    <name type="scientific">Bos mutus</name>
    <name type="common">wild yak</name>
    <dbReference type="NCBI Taxonomy" id="72004"/>
    <lineage>
        <taxon>Eukaryota</taxon>
        <taxon>Metazoa</taxon>
        <taxon>Chordata</taxon>
        <taxon>Craniata</taxon>
        <taxon>Vertebrata</taxon>
        <taxon>Euteleostomi</taxon>
        <taxon>Mammalia</taxon>
        <taxon>Eutheria</taxon>
        <taxon>Laurasiatheria</taxon>
        <taxon>Artiodactyla</taxon>
        <taxon>Ruminantia</taxon>
        <taxon>Pecora</taxon>
        <taxon>Bovidae</taxon>
        <taxon>Bovinae</taxon>
        <taxon>Bos</taxon>
    </lineage>
</organism>
<proteinExistence type="predicted"/>
<protein>
    <submittedName>
        <fullName evidence="1">Uncharacterized protein</fullName>
    </submittedName>
</protein>
<dbReference type="Proteomes" id="UP000322234">
    <property type="component" value="Unassembled WGS sequence"/>
</dbReference>
<dbReference type="EMBL" id="VBQZ03000132">
    <property type="protein sequence ID" value="MXQ95330.1"/>
    <property type="molecule type" value="Genomic_DNA"/>
</dbReference>
<dbReference type="AlphaFoldDB" id="A0A6B0RZ38"/>
<gene>
    <name evidence="1" type="ORF">E5288_WYG005112</name>
</gene>
<evidence type="ECO:0000313" key="2">
    <source>
        <dbReference type="Proteomes" id="UP000322234"/>
    </source>
</evidence>
<comment type="caution">
    <text evidence="1">The sequence shown here is derived from an EMBL/GenBank/DDBJ whole genome shotgun (WGS) entry which is preliminary data.</text>
</comment>
<keyword evidence="2" id="KW-1185">Reference proteome</keyword>